<evidence type="ECO:0000259" key="1">
    <source>
        <dbReference type="Pfam" id="PF26482"/>
    </source>
</evidence>
<dbReference type="InterPro" id="IPR058817">
    <property type="entry name" value="DUF8155_C"/>
</dbReference>
<accession>A0A3N6PUI7</accession>
<organism evidence="3 4">
    <name type="scientific">Natrarchaeobius chitinivorans</name>
    <dbReference type="NCBI Taxonomy" id="1679083"/>
    <lineage>
        <taxon>Archaea</taxon>
        <taxon>Methanobacteriati</taxon>
        <taxon>Methanobacteriota</taxon>
        <taxon>Stenosarchaea group</taxon>
        <taxon>Halobacteria</taxon>
        <taxon>Halobacteriales</taxon>
        <taxon>Natrialbaceae</taxon>
        <taxon>Natrarchaeobius</taxon>
    </lineage>
</organism>
<dbReference type="OrthoDB" id="36515at2157"/>
<proteinExistence type="predicted"/>
<dbReference type="Pfam" id="PF26482">
    <property type="entry name" value="DUF8155"/>
    <property type="match status" value="1"/>
</dbReference>
<dbReference type="AlphaFoldDB" id="A0A3N6PUI7"/>
<feature type="domain" description="DUF8155" evidence="1">
    <location>
        <begin position="4"/>
        <end position="150"/>
    </location>
</feature>
<dbReference type="Proteomes" id="UP000281431">
    <property type="component" value="Unassembled WGS sequence"/>
</dbReference>
<dbReference type="InterPro" id="IPR058468">
    <property type="entry name" value="DUF8155_N"/>
</dbReference>
<name>A0A3N6PUI7_NATCH</name>
<gene>
    <name evidence="3" type="ORF">EA472_02505</name>
</gene>
<keyword evidence="4" id="KW-1185">Reference proteome</keyword>
<dbReference type="Pfam" id="PF26483">
    <property type="entry name" value="DUF8155_C"/>
    <property type="match status" value="1"/>
</dbReference>
<evidence type="ECO:0000313" key="4">
    <source>
        <dbReference type="Proteomes" id="UP000281431"/>
    </source>
</evidence>
<feature type="domain" description="DUF8155" evidence="2">
    <location>
        <begin position="156"/>
        <end position="301"/>
    </location>
</feature>
<comment type="caution">
    <text evidence="3">The sequence shown here is derived from an EMBL/GenBank/DDBJ whole genome shotgun (WGS) entry which is preliminary data.</text>
</comment>
<evidence type="ECO:0000259" key="2">
    <source>
        <dbReference type="Pfam" id="PF26483"/>
    </source>
</evidence>
<reference evidence="3 4" key="1">
    <citation type="submission" date="2018-10" db="EMBL/GenBank/DDBJ databases">
        <title>Natrarchaeobius chitinivorans gen. nov., sp. nov., and Natrarchaeobius haloalkaliphilus sp. nov., alkaliphilic, chitin-utilizing haloarchaea from hypersaline alkaline lakes.</title>
        <authorList>
            <person name="Sorokin D.Y."/>
            <person name="Elcheninov A.G."/>
            <person name="Kostrikina N.A."/>
            <person name="Bale N.J."/>
            <person name="Sinninghe Damste J.S."/>
            <person name="Khijniak T.V."/>
            <person name="Kublanov I.V."/>
            <person name="Toshchakov S.V."/>
        </authorList>
    </citation>
    <scope>NUCLEOTIDE SEQUENCE [LARGE SCALE GENOMIC DNA]</scope>
    <source>
        <strain evidence="3 4">AArcht7</strain>
    </source>
</reference>
<sequence length="304" mass="32602">MAVTLPDSLLTRYARFSLYNSPYAAHDDGCAVDLYPGTLADGRTTDALSPVGGVVRERHVVRAPAKPYAPVHDVVLALECDDPPELEGLVARVLHVDPSVEVGERVERGESLGSLLRAGFFAPWVDNHLHVGFRRPDQNIRRASGSLALALESEVRPLEWDGTGTVVSTDETYAVLDAPSHPNPGEEFVGLGVERRIDGSQPVRGVLDGGLPHYDGGGVYVTGGKRALEGAASVHLNGVRLGSVSRVDGRTVDWDDAVVTVDGEPVTGLSAFCARDGDFGAKLVCPDREFAVGERVRVRVRRRP</sequence>
<protein>
    <submittedName>
        <fullName evidence="3">Uncharacterized protein</fullName>
    </submittedName>
</protein>
<dbReference type="EMBL" id="REFZ01000001">
    <property type="protein sequence ID" value="RQH03446.1"/>
    <property type="molecule type" value="Genomic_DNA"/>
</dbReference>
<evidence type="ECO:0000313" key="3">
    <source>
        <dbReference type="EMBL" id="RQH03446.1"/>
    </source>
</evidence>